<dbReference type="RefSeq" id="WP_342854591.1">
    <property type="nucleotide sequence ID" value="NZ_JBBMRA010000010.1"/>
</dbReference>
<feature type="transmembrane region" description="Helical" evidence="5">
    <location>
        <begin position="189"/>
        <end position="210"/>
    </location>
</feature>
<dbReference type="EMBL" id="JBBMRA010000010">
    <property type="protein sequence ID" value="MEM5537026.1"/>
    <property type="molecule type" value="Genomic_DNA"/>
</dbReference>
<comment type="caution">
    <text evidence="8">The sequence shown here is derived from an EMBL/GenBank/DDBJ whole genome shotgun (WGS) entry which is preliminary data.</text>
</comment>
<dbReference type="CDD" id="cd01949">
    <property type="entry name" value="GGDEF"/>
    <property type="match status" value="1"/>
</dbReference>
<keyword evidence="9" id="KW-1185">Reference proteome</keyword>
<keyword evidence="4 5" id="KW-0472">Membrane</keyword>
<evidence type="ECO:0000256" key="4">
    <source>
        <dbReference type="ARBA" id="ARBA00023136"/>
    </source>
</evidence>
<dbReference type="Gene3D" id="3.30.70.270">
    <property type="match status" value="1"/>
</dbReference>
<evidence type="ECO:0000313" key="8">
    <source>
        <dbReference type="EMBL" id="MEM5537026.1"/>
    </source>
</evidence>
<dbReference type="InterPro" id="IPR043128">
    <property type="entry name" value="Rev_trsase/Diguanyl_cyclase"/>
</dbReference>
<keyword evidence="2 5" id="KW-0812">Transmembrane</keyword>
<evidence type="ECO:0000256" key="3">
    <source>
        <dbReference type="ARBA" id="ARBA00022989"/>
    </source>
</evidence>
<protein>
    <submittedName>
        <fullName evidence="8">Diguanylate cyclase</fullName>
        <ecNumber evidence="8">2.7.7.65</ecNumber>
    </submittedName>
</protein>
<dbReference type="InterPro" id="IPR052163">
    <property type="entry name" value="DGC-Regulatory_Protein"/>
</dbReference>
<keyword evidence="8" id="KW-0808">Transferase</keyword>
<reference evidence="8 9" key="1">
    <citation type="submission" date="2024-03" db="EMBL/GenBank/DDBJ databases">
        <title>Community enrichment and isolation of bacterial strains for fucoidan degradation.</title>
        <authorList>
            <person name="Sichert A."/>
        </authorList>
    </citation>
    <scope>NUCLEOTIDE SEQUENCE [LARGE SCALE GENOMIC DNA]</scope>
    <source>
        <strain evidence="8 9">AS76</strain>
    </source>
</reference>
<comment type="subcellular location">
    <subcellularLocation>
        <location evidence="1">Membrane</location>
        <topology evidence="1">Multi-pass membrane protein</topology>
    </subcellularLocation>
</comment>
<evidence type="ECO:0000256" key="5">
    <source>
        <dbReference type="SAM" id="Phobius"/>
    </source>
</evidence>
<dbReference type="InterPro" id="IPR000160">
    <property type="entry name" value="GGDEF_dom"/>
</dbReference>
<dbReference type="Pfam" id="PF00990">
    <property type="entry name" value="GGDEF"/>
    <property type="match status" value="1"/>
</dbReference>
<dbReference type="Pfam" id="PF13675">
    <property type="entry name" value="PilJ"/>
    <property type="match status" value="1"/>
</dbReference>
<proteinExistence type="predicted"/>
<dbReference type="EC" id="2.7.7.65" evidence="8"/>
<dbReference type="CDD" id="cd00130">
    <property type="entry name" value="PAS"/>
    <property type="match status" value="1"/>
</dbReference>
<dbReference type="Proteomes" id="UP001449225">
    <property type="component" value="Unassembled WGS sequence"/>
</dbReference>
<dbReference type="SUPFAM" id="SSF55073">
    <property type="entry name" value="Nucleotide cyclase"/>
    <property type="match status" value="1"/>
</dbReference>
<dbReference type="InterPro" id="IPR029095">
    <property type="entry name" value="NarX-like_N"/>
</dbReference>
<organism evidence="8 9">
    <name type="scientific">Neptuniibacter pectenicola</name>
    <dbReference type="NCBI Taxonomy" id="1806669"/>
    <lineage>
        <taxon>Bacteria</taxon>
        <taxon>Pseudomonadati</taxon>
        <taxon>Pseudomonadota</taxon>
        <taxon>Gammaproteobacteria</taxon>
        <taxon>Oceanospirillales</taxon>
        <taxon>Oceanospirillaceae</taxon>
        <taxon>Neptuniibacter</taxon>
    </lineage>
</organism>
<dbReference type="SUPFAM" id="SSF55785">
    <property type="entry name" value="PYP-like sensor domain (PAS domain)"/>
    <property type="match status" value="1"/>
</dbReference>
<evidence type="ECO:0000259" key="6">
    <source>
        <dbReference type="PROSITE" id="PS50112"/>
    </source>
</evidence>
<evidence type="ECO:0000313" key="9">
    <source>
        <dbReference type="Proteomes" id="UP001449225"/>
    </source>
</evidence>
<dbReference type="PROSITE" id="PS50112">
    <property type="entry name" value="PAS"/>
    <property type="match status" value="1"/>
</dbReference>
<dbReference type="PROSITE" id="PS50887">
    <property type="entry name" value="GGDEF"/>
    <property type="match status" value="1"/>
</dbReference>
<dbReference type="Gene3D" id="3.30.450.20">
    <property type="entry name" value="PAS domain"/>
    <property type="match status" value="1"/>
</dbReference>
<gene>
    <name evidence="8" type="ORF">WNY58_11545</name>
</gene>
<dbReference type="InterPro" id="IPR035965">
    <property type="entry name" value="PAS-like_dom_sf"/>
</dbReference>
<dbReference type="NCBIfam" id="TIGR00254">
    <property type="entry name" value="GGDEF"/>
    <property type="match status" value="1"/>
</dbReference>
<dbReference type="InterPro" id="IPR029787">
    <property type="entry name" value="Nucleotide_cyclase"/>
</dbReference>
<evidence type="ECO:0000259" key="7">
    <source>
        <dbReference type="PROSITE" id="PS50887"/>
    </source>
</evidence>
<feature type="domain" description="PAS" evidence="6">
    <location>
        <begin position="219"/>
        <end position="262"/>
    </location>
</feature>
<dbReference type="PANTHER" id="PTHR46663:SF2">
    <property type="entry name" value="GGDEF DOMAIN-CONTAINING PROTEIN"/>
    <property type="match status" value="1"/>
</dbReference>
<name>A0ABU9TTJ0_9GAMM</name>
<dbReference type="InterPro" id="IPR000014">
    <property type="entry name" value="PAS"/>
</dbReference>
<dbReference type="SMART" id="SM00267">
    <property type="entry name" value="GGDEF"/>
    <property type="match status" value="1"/>
</dbReference>
<keyword evidence="3 5" id="KW-1133">Transmembrane helix</keyword>
<keyword evidence="8" id="KW-0548">Nucleotidyltransferase</keyword>
<feature type="domain" description="GGDEF" evidence="7">
    <location>
        <begin position="355"/>
        <end position="483"/>
    </location>
</feature>
<sequence>MPRVALSRYGKSKSIITIVVCFFLVLDCTALGINLLITKQVDADALAINIAGRQRMLSQRMTKVLLLMSDEQMDSADYKKELAYVYRLFRSTLNVFEAGGLAVDGQGNNKAFSGLTDAVALAYVSEAQHLIDELGFYVEKVLENPQDEAAFKAALAMSKRNNLTILDLMNALTFRIEQMTAEKTMNLRWIQTFAFVLALLNFAIIIRLYNKRTSESEMLMQSFMHLVNNAAACLIVLDAKGRVQFANEMGLEVFGYPEDVLLTLASPDLFRTEHGVTYAITASGEAIEIERIERKFVLNGNDFFIVTVNDISHHAEEQARLSYLANHDSLTGLCNRRVLLDRLNSEVAHAELSETKVGLFFIDLDKFKPVNDLLGHAVGDVLLKTFANRLKNAVRESDIVARYGGDEFVVLMSSVSDEAAFQRCSQTIEEIFIEPFVWEGNNVFLSCSIGMSIYPTDSHNAQGLLSLADQRMYASKRERSTAV</sequence>
<accession>A0ABU9TTJ0</accession>
<dbReference type="PANTHER" id="PTHR46663">
    <property type="entry name" value="DIGUANYLATE CYCLASE DGCT-RELATED"/>
    <property type="match status" value="1"/>
</dbReference>
<evidence type="ECO:0000256" key="2">
    <source>
        <dbReference type="ARBA" id="ARBA00022692"/>
    </source>
</evidence>
<dbReference type="GO" id="GO:0052621">
    <property type="term" value="F:diguanylate cyclase activity"/>
    <property type="evidence" value="ECO:0007669"/>
    <property type="project" value="UniProtKB-EC"/>
</dbReference>
<evidence type="ECO:0000256" key="1">
    <source>
        <dbReference type="ARBA" id="ARBA00004141"/>
    </source>
</evidence>